<feature type="transmembrane region" description="Helical" evidence="1">
    <location>
        <begin position="12"/>
        <end position="35"/>
    </location>
</feature>
<keyword evidence="1" id="KW-0472">Membrane</keyword>
<evidence type="ECO:0008006" key="4">
    <source>
        <dbReference type="Google" id="ProtNLM"/>
    </source>
</evidence>
<evidence type="ECO:0000256" key="1">
    <source>
        <dbReference type="SAM" id="Phobius"/>
    </source>
</evidence>
<keyword evidence="1" id="KW-1133">Transmembrane helix</keyword>
<proteinExistence type="predicted"/>
<dbReference type="AlphaFoldDB" id="A0A174QV16"/>
<gene>
    <name evidence="2" type="ORF">ERS852480_03994</name>
</gene>
<reference evidence="2 3" key="1">
    <citation type="submission" date="2015-09" db="EMBL/GenBank/DDBJ databases">
        <authorList>
            <consortium name="Pathogen Informatics"/>
        </authorList>
    </citation>
    <scope>NUCLEOTIDE SEQUENCE [LARGE SCALE GENOMIC DNA]</scope>
    <source>
        <strain evidence="2 3">2789STDY5834865</strain>
    </source>
</reference>
<feature type="transmembrane region" description="Helical" evidence="1">
    <location>
        <begin position="97"/>
        <end position="130"/>
    </location>
</feature>
<organism evidence="2 3">
    <name type="scientific">Enterocloster clostridioformis</name>
    <dbReference type="NCBI Taxonomy" id="1531"/>
    <lineage>
        <taxon>Bacteria</taxon>
        <taxon>Bacillati</taxon>
        <taxon>Bacillota</taxon>
        <taxon>Clostridia</taxon>
        <taxon>Lachnospirales</taxon>
        <taxon>Lachnospiraceae</taxon>
        <taxon>Enterocloster</taxon>
    </lineage>
</organism>
<dbReference type="EMBL" id="CZAB01000048">
    <property type="protein sequence ID" value="CUP74705.1"/>
    <property type="molecule type" value="Genomic_DNA"/>
</dbReference>
<accession>A0A174QV16</accession>
<feature type="transmembrane region" description="Helical" evidence="1">
    <location>
        <begin position="47"/>
        <end position="65"/>
    </location>
</feature>
<sequence>MLDSVLTETVNAGITMGQFLLCTVTSVLLGAVLAVVHTYRNRYSRSFILTLVLLPVMVQTVIMLVNGNLGTRVAVMGAFSLVRFRSMPGNAREIGSIFLAMALGLAAGMGYLGTALILMMVAGGITILLVSLPSGRAERKELKITIPENLDYSGIFDDIFEKYTKNPELVRVRTVNMGSLYELCYHVDLKSESIEKNMLDDIRCRNGNLTIVCGRLPDGREEL</sequence>
<dbReference type="RefSeq" id="WP_057572565.1">
    <property type="nucleotide sequence ID" value="NZ_CATYWZ010000145.1"/>
</dbReference>
<dbReference type="Pfam" id="PF16316">
    <property type="entry name" value="DUF4956"/>
    <property type="match status" value="1"/>
</dbReference>
<evidence type="ECO:0000313" key="3">
    <source>
        <dbReference type="Proteomes" id="UP000095512"/>
    </source>
</evidence>
<dbReference type="InterPro" id="IPR032531">
    <property type="entry name" value="DUF4956"/>
</dbReference>
<dbReference type="Proteomes" id="UP000095512">
    <property type="component" value="Unassembled WGS sequence"/>
</dbReference>
<name>A0A174QV16_9FIRM</name>
<keyword evidence="1" id="KW-0812">Transmembrane</keyword>
<evidence type="ECO:0000313" key="2">
    <source>
        <dbReference type="EMBL" id="CUP74705.1"/>
    </source>
</evidence>
<protein>
    <recommendedName>
        <fullName evidence="4">DUF4956 domain-containing protein</fullName>
    </recommendedName>
</protein>